<dbReference type="eggNOG" id="ENOG50333FU">
    <property type="taxonomic scope" value="Bacteria"/>
</dbReference>
<evidence type="ECO:0000256" key="2">
    <source>
        <dbReference type="ARBA" id="ARBA00010472"/>
    </source>
</evidence>
<accession>A0A089XDR1</accession>
<keyword evidence="5" id="KW-0722">Serine protease inhibitor</keyword>
<comment type="similarity">
    <text evidence="2">Belongs to the protease inhibitor I16 (SSI) family.</text>
</comment>
<feature type="signal peptide" evidence="8">
    <location>
        <begin position="1"/>
        <end position="36"/>
    </location>
</feature>
<comment type="subcellular location">
    <subcellularLocation>
        <location evidence="1">Secreted</location>
    </subcellularLocation>
</comment>
<dbReference type="InterPro" id="IPR006311">
    <property type="entry name" value="TAT_signal"/>
</dbReference>
<feature type="chain" id="PRO_5001851641" evidence="8">
    <location>
        <begin position="37"/>
        <end position="178"/>
    </location>
</feature>
<feature type="region of interest" description="Disordered" evidence="7">
    <location>
        <begin position="34"/>
        <end position="70"/>
    </location>
</feature>
<dbReference type="KEGG" id="sgu:SGLAU_16705"/>
<dbReference type="RefSeq" id="WP_043502290.1">
    <property type="nucleotide sequence ID" value="NZ_CP009438.1"/>
</dbReference>
<gene>
    <name evidence="10" type="ORF">SGLAU_16705</name>
</gene>
<organism evidence="10 11">
    <name type="scientific">Streptomyces glaucescens</name>
    <dbReference type="NCBI Taxonomy" id="1907"/>
    <lineage>
        <taxon>Bacteria</taxon>
        <taxon>Bacillati</taxon>
        <taxon>Actinomycetota</taxon>
        <taxon>Actinomycetes</taxon>
        <taxon>Kitasatosporales</taxon>
        <taxon>Streptomycetaceae</taxon>
        <taxon>Streptomyces</taxon>
    </lineage>
</organism>
<evidence type="ECO:0000313" key="10">
    <source>
        <dbReference type="EMBL" id="AIR99309.1"/>
    </source>
</evidence>
<keyword evidence="4" id="KW-0646">Protease inhibitor</keyword>
<dbReference type="EMBL" id="CP009438">
    <property type="protein sequence ID" value="AIR99309.1"/>
    <property type="molecule type" value="Genomic_DNA"/>
</dbReference>
<dbReference type="Gene3D" id="3.30.350.10">
    <property type="entry name" value="Subtilisin inhibitor-like"/>
    <property type="match status" value="1"/>
</dbReference>
<name>A0A089XDR1_STRGA</name>
<dbReference type="Proteomes" id="UP000029482">
    <property type="component" value="Chromosome"/>
</dbReference>
<dbReference type="Pfam" id="PF00720">
    <property type="entry name" value="SSI"/>
    <property type="match status" value="1"/>
</dbReference>
<protein>
    <submittedName>
        <fullName evidence="10">Secreted protein</fullName>
    </submittedName>
</protein>
<keyword evidence="3" id="KW-0964">Secreted</keyword>
<dbReference type="GO" id="GO:0004867">
    <property type="term" value="F:serine-type endopeptidase inhibitor activity"/>
    <property type="evidence" value="ECO:0007669"/>
    <property type="project" value="UniProtKB-KW"/>
</dbReference>
<reference evidence="11" key="1">
    <citation type="journal article" date="2015" name="J. Biotechnol.">
        <title>Complete genome sequence of the actinobacterium Streptomyces glaucescens GLA.O (DSM 40922) consisting of a linear chromosome and one linear plasmid.</title>
        <authorList>
            <person name="Ortseifen V."/>
            <person name="Winkler A."/>
            <person name="Albersmeier A."/>
            <person name="Wendler S."/>
            <person name="Puhler A."/>
            <person name="Kalinowski J."/>
            <person name="Ruckert C."/>
        </authorList>
    </citation>
    <scope>NUCLEOTIDE SEQUENCE [LARGE SCALE GENOMIC DNA]</scope>
    <source>
        <strain evidence="11">DSM 40922 / GLA O</strain>
    </source>
</reference>
<evidence type="ECO:0000256" key="6">
    <source>
        <dbReference type="ARBA" id="ARBA00023157"/>
    </source>
</evidence>
<dbReference type="SUPFAM" id="SSF55399">
    <property type="entry name" value="Subtilisin inhibitor"/>
    <property type="match status" value="1"/>
</dbReference>
<dbReference type="PROSITE" id="PS51318">
    <property type="entry name" value="TAT"/>
    <property type="match status" value="1"/>
</dbReference>
<dbReference type="HOGENOM" id="CLU_121949_1_0_11"/>
<dbReference type="STRING" id="1907.SGLAU_16705"/>
<dbReference type="InterPro" id="IPR036819">
    <property type="entry name" value="Subtilisin_inhibitor-like_sf"/>
</dbReference>
<evidence type="ECO:0000256" key="1">
    <source>
        <dbReference type="ARBA" id="ARBA00004613"/>
    </source>
</evidence>
<keyword evidence="8" id="KW-0732">Signal</keyword>
<keyword evidence="11" id="KW-1185">Reference proteome</keyword>
<feature type="domain" description="Subtilisin inhibitor" evidence="9">
    <location>
        <begin position="63"/>
        <end position="141"/>
    </location>
</feature>
<evidence type="ECO:0000256" key="3">
    <source>
        <dbReference type="ARBA" id="ARBA00022525"/>
    </source>
</evidence>
<dbReference type="OrthoDB" id="3427327at2"/>
<proteinExistence type="inferred from homology"/>
<evidence type="ECO:0000256" key="8">
    <source>
        <dbReference type="SAM" id="SignalP"/>
    </source>
</evidence>
<evidence type="ECO:0000259" key="9">
    <source>
        <dbReference type="Pfam" id="PF00720"/>
    </source>
</evidence>
<dbReference type="GO" id="GO:0005576">
    <property type="term" value="C:extracellular region"/>
    <property type="evidence" value="ECO:0007669"/>
    <property type="project" value="UniProtKB-SubCell"/>
</dbReference>
<keyword evidence="6" id="KW-1015">Disulfide bond</keyword>
<evidence type="ECO:0000256" key="7">
    <source>
        <dbReference type="SAM" id="MobiDB-lite"/>
    </source>
</evidence>
<evidence type="ECO:0000313" key="11">
    <source>
        <dbReference type="Proteomes" id="UP000029482"/>
    </source>
</evidence>
<evidence type="ECO:0000256" key="5">
    <source>
        <dbReference type="ARBA" id="ARBA00022900"/>
    </source>
</evidence>
<evidence type="ECO:0000256" key="4">
    <source>
        <dbReference type="ARBA" id="ARBA00022690"/>
    </source>
</evidence>
<dbReference type="AlphaFoldDB" id="A0A089XDR1"/>
<sequence length="178" mass="18400">MPHATTPHAVRRLIVAAGASLAALGAFSAAPSAAHAVPSPALPPPPHGPDRSAGGHHPGDHHLTVTVRDAGGDADGTYELDCHPSRGSHPDPAGACRALDRNTRWGSDAFAPVAGDALCTMRYGGTATARVTGTWAGRPVDAAFDRSNGCEIDRWDRLVPFLPDASEGQGRGVNVLRR</sequence>
<dbReference type="InterPro" id="IPR023549">
    <property type="entry name" value="Subtilisin_inhibitor"/>
</dbReference>